<evidence type="ECO:0000256" key="3">
    <source>
        <dbReference type="SAM" id="MobiDB-lite"/>
    </source>
</evidence>
<name>A0A4Q7M7G1_9MICO</name>
<feature type="domain" description="Glycosyltransferase subfamily 4-like N-terminal" evidence="4">
    <location>
        <begin position="93"/>
        <end position="272"/>
    </location>
</feature>
<protein>
    <submittedName>
        <fullName evidence="5">Glycosyltransferase involved in cell wall biosynthesis</fullName>
    </submittedName>
</protein>
<dbReference type="PANTHER" id="PTHR12526:SF510">
    <property type="entry name" value="D-INOSITOL 3-PHOSPHATE GLYCOSYLTRANSFERASE"/>
    <property type="match status" value="1"/>
</dbReference>
<feature type="region of interest" description="Disordered" evidence="3">
    <location>
        <begin position="47"/>
        <end position="69"/>
    </location>
</feature>
<evidence type="ECO:0000313" key="5">
    <source>
        <dbReference type="EMBL" id="RZS62049.1"/>
    </source>
</evidence>
<dbReference type="GO" id="GO:0016757">
    <property type="term" value="F:glycosyltransferase activity"/>
    <property type="evidence" value="ECO:0007669"/>
    <property type="project" value="UniProtKB-KW"/>
</dbReference>
<organism evidence="5 6">
    <name type="scientific">Xylanimonas ulmi</name>
    <dbReference type="NCBI Taxonomy" id="228973"/>
    <lineage>
        <taxon>Bacteria</taxon>
        <taxon>Bacillati</taxon>
        <taxon>Actinomycetota</taxon>
        <taxon>Actinomycetes</taxon>
        <taxon>Micrococcales</taxon>
        <taxon>Promicromonosporaceae</taxon>
        <taxon>Xylanimonas</taxon>
    </lineage>
</organism>
<dbReference type="PANTHER" id="PTHR12526">
    <property type="entry name" value="GLYCOSYLTRANSFERASE"/>
    <property type="match status" value="1"/>
</dbReference>
<gene>
    <name evidence="5" type="ORF">EV386_2366</name>
</gene>
<dbReference type="Gene3D" id="3.40.50.2000">
    <property type="entry name" value="Glycogen Phosphorylase B"/>
    <property type="match status" value="2"/>
</dbReference>
<dbReference type="Pfam" id="PF13692">
    <property type="entry name" value="Glyco_trans_1_4"/>
    <property type="match status" value="1"/>
</dbReference>
<evidence type="ECO:0000256" key="2">
    <source>
        <dbReference type="ARBA" id="ARBA00022679"/>
    </source>
</evidence>
<dbReference type="Pfam" id="PF13579">
    <property type="entry name" value="Glyco_trans_4_4"/>
    <property type="match status" value="1"/>
</dbReference>
<evidence type="ECO:0000256" key="1">
    <source>
        <dbReference type="ARBA" id="ARBA00022676"/>
    </source>
</evidence>
<dbReference type="EMBL" id="SGWX01000001">
    <property type="protein sequence ID" value="RZS62049.1"/>
    <property type="molecule type" value="Genomic_DNA"/>
</dbReference>
<proteinExistence type="predicted"/>
<evidence type="ECO:0000313" key="6">
    <source>
        <dbReference type="Proteomes" id="UP000293852"/>
    </source>
</evidence>
<keyword evidence="1" id="KW-0328">Glycosyltransferase</keyword>
<dbReference type="RefSeq" id="WP_165399917.1">
    <property type="nucleotide sequence ID" value="NZ_SGWX01000001.1"/>
</dbReference>
<reference evidence="5 6" key="1">
    <citation type="submission" date="2019-02" db="EMBL/GenBank/DDBJ databases">
        <title>Sequencing the genomes of 1000 actinobacteria strains.</title>
        <authorList>
            <person name="Klenk H.-P."/>
        </authorList>
    </citation>
    <scope>NUCLEOTIDE SEQUENCE [LARGE SCALE GENOMIC DNA]</scope>
    <source>
        <strain evidence="5 6">DSM 16932</strain>
    </source>
</reference>
<keyword evidence="6" id="KW-1185">Reference proteome</keyword>
<keyword evidence="2 5" id="KW-0808">Transferase</keyword>
<dbReference type="Proteomes" id="UP000293852">
    <property type="component" value="Unassembled WGS sequence"/>
</dbReference>
<dbReference type="AlphaFoldDB" id="A0A4Q7M7G1"/>
<dbReference type="CDD" id="cd03794">
    <property type="entry name" value="GT4_WbuB-like"/>
    <property type="match status" value="1"/>
</dbReference>
<evidence type="ECO:0000259" key="4">
    <source>
        <dbReference type="Pfam" id="PF13579"/>
    </source>
</evidence>
<sequence>MTSRLTRARELARNARFAASFVLHALAEDPIRLARLAARRLAIARRARRHRPTPHSVVEPVETTPLPVKPAETTPPLTVLHHLTNSLPHTQSGYTLRSHAILRAQQDAGLTVHATTRAGYPLTIGSLTARHIDVVDHVAYERLIPAAIRRDPARRLADAVGLLASAAERAGAQVIHATTPATTGEVARGAAERLGLPWVYEVRGLPEETWAASHATPEERAAAESSAEYRERRARETELALAADAVVTLSDTMRDELVSRGVPAERIAVVPNAVPTALLDAEHPTMAQARAALGLPVEGLMVGAVSSLVGYEGQDTILLAVAELRSRGLDARALLVGDGVSRPALVALAADLGLTLGEHAILPGRVPPTTAATYVAALDVVMVPRRPDRVTRLVTPLKPVEAMAIGRPVVASGLPALAEACGGAGVLVAPDDVAAWAHAVERLAKDPAYRRAVVNAGTHVAQARTWPNLIPTYLEVYSHAREASPDDAHRRQGSR</sequence>
<comment type="caution">
    <text evidence="5">The sequence shown here is derived from an EMBL/GenBank/DDBJ whole genome shotgun (WGS) entry which is preliminary data.</text>
</comment>
<accession>A0A4Q7M7G1</accession>
<dbReference type="InterPro" id="IPR028098">
    <property type="entry name" value="Glyco_trans_4-like_N"/>
</dbReference>
<dbReference type="SUPFAM" id="SSF53756">
    <property type="entry name" value="UDP-Glycosyltransferase/glycogen phosphorylase"/>
    <property type="match status" value="1"/>
</dbReference>
<feature type="compositionally biased region" description="Low complexity" evidence="3">
    <location>
        <begin position="57"/>
        <end position="69"/>
    </location>
</feature>